<dbReference type="AlphaFoldDB" id="A0A2G5HGE2"/>
<gene>
    <name evidence="2" type="ORF">CB0940_09217</name>
</gene>
<evidence type="ECO:0000256" key="1">
    <source>
        <dbReference type="SAM" id="MobiDB-lite"/>
    </source>
</evidence>
<dbReference type="Proteomes" id="UP000230605">
    <property type="component" value="Chromosome 7"/>
</dbReference>
<evidence type="ECO:0000313" key="3">
    <source>
        <dbReference type="Proteomes" id="UP000230605"/>
    </source>
</evidence>
<proteinExistence type="predicted"/>
<evidence type="ECO:0000313" key="2">
    <source>
        <dbReference type="EMBL" id="PIA91656.1"/>
    </source>
</evidence>
<comment type="caution">
    <text evidence="2">The sequence shown here is derived from an EMBL/GenBank/DDBJ whole genome shotgun (WGS) entry which is preliminary data.</text>
</comment>
<accession>A0A2G5HGE2</accession>
<dbReference type="OrthoDB" id="3640679at2759"/>
<dbReference type="EMBL" id="LKMD01000106">
    <property type="protein sequence ID" value="PIA91656.1"/>
    <property type="molecule type" value="Genomic_DNA"/>
</dbReference>
<sequence length="382" mass="43015">MFPQHDSHTSYHEKKESWDMILFDDTTVHGFGLSPPRLTLHFLTTNTAYVPNRTTSFVAFSINTKEAHNGLRVLVYTISVLVHLSRIKMASAVDRVFGTPELLEQILLYVADLDLNVPSTPDQALIYFVTSTISLQRVDQTFRNTILGSTKLRRRQLEAAEKPGVERYFEPFHASHNATQMDIDPAIFGPLLWLEEQMIFILRFRGVARAHDGVLTIAFHILFKDKMMAWLEETKEQSWRQERLFTVVQAMRGQMEHHPSFKYHGCRKLMGALGIFLKVLAEYELSDIAEAINAKKVAVGKRAIKKNSYTKRKSAALTAKAAADPARNGTELNMYEALVALDVAAGKSLEVAQASRKQKSTGNRSRTYGTGKRPASNEGASE</sequence>
<name>A0A2G5HGE2_CERBT</name>
<protein>
    <submittedName>
        <fullName evidence="2">Uncharacterized protein</fullName>
    </submittedName>
</protein>
<feature type="region of interest" description="Disordered" evidence="1">
    <location>
        <begin position="352"/>
        <end position="382"/>
    </location>
</feature>
<reference evidence="2 3" key="1">
    <citation type="submission" date="2015-10" db="EMBL/GenBank/DDBJ databases">
        <title>The cercosporin biosynthetic gene cluster was horizontally transferred to several fungal lineages and shown to be expanded in Cercospora beticola based on microsynteny with recipient genomes.</title>
        <authorList>
            <person name="De Jonge R."/>
            <person name="Ebert M.K."/>
            <person name="Suttle J.C."/>
            <person name="Jurick Ii W.M."/>
            <person name="Secor G.A."/>
            <person name="Thomma B.P."/>
            <person name="Van De Peer Y."/>
            <person name="Bolton M.D."/>
        </authorList>
    </citation>
    <scope>NUCLEOTIDE SEQUENCE [LARGE SCALE GENOMIC DNA]</scope>
    <source>
        <strain evidence="2 3">09-40</strain>
    </source>
</reference>
<organism evidence="2 3">
    <name type="scientific">Cercospora beticola</name>
    <name type="common">Sugarbeet leaf spot fungus</name>
    <dbReference type="NCBI Taxonomy" id="122368"/>
    <lineage>
        <taxon>Eukaryota</taxon>
        <taxon>Fungi</taxon>
        <taxon>Dikarya</taxon>
        <taxon>Ascomycota</taxon>
        <taxon>Pezizomycotina</taxon>
        <taxon>Dothideomycetes</taxon>
        <taxon>Dothideomycetidae</taxon>
        <taxon>Mycosphaerellales</taxon>
        <taxon>Mycosphaerellaceae</taxon>
        <taxon>Cercospora</taxon>
    </lineage>
</organism>